<dbReference type="NCBIfam" id="TIGR04370">
    <property type="entry name" value="glyco_rpt_poly"/>
    <property type="match status" value="1"/>
</dbReference>
<feature type="transmembrane region" description="Helical" evidence="1">
    <location>
        <begin position="217"/>
        <end position="239"/>
    </location>
</feature>
<dbReference type="Proteomes" id="UP000541770">
    <property type="component" value="Unassembled WGS sequence"/>
</dbReference>
<evidence type="ECO:0000256" key="1">
    <source>
        <dbReference type="SAM" id="Phobius"/>
    </source>
</evidence>
<feature type="transmembrane region" description="Helical" evidence="1">
    <location>
        <begin position="114"/>
        <end position="139"/>
    </location>
</feature>
<proteinExistence type="predicted"/>
<dbReference type="AlphaFoldDB" id="A0A7W2JUV4"/>
<protein>
    <submittedName>
        <fullName evidence="2">Oligosaccharide repeat unit polymerase</fullName>
    </submittedName>
</protein>
<accession>A0A7W2JUV4</accession>
<dbReference type="EMBL" id="JACGDE010000007">
    <property type="protein sequence ID" value="MBA6065596.1"/>
    <property type="molecule type" value="Genomic_DNA"/>
</dbReference>
<sequence>MGNPVVIFGSVWGGVLLLYSLGATSNLVPFNVLGLSLVLLNMLSMGLFYLLMVAGRPIPRISATQALDYRQAAKTYAKILFLLWFLGTCFEIYVQRGFPLYWNWVGDGRLYTDFGIPSFHGIMNAMYLQLVTALAYLYFVRPRRLIIFMLLLLACWPVLMLGRGILLSVVVQITAVFFLMRRLNLKVTFVLLFSALAAVFLFGYVGDLRQVVNPFFYLVEPAYVDFFSALPSGFLWFYVYMTSGMSNMFFNIETLQPAYSFGYSLYNLLPSAIKLWLGFDQRNDLFVFVDNNLNAATFYSGYISDFGAVGAFFLAAFVQFCCCLAYAVARKGRPWGIFAYAVAFQILIFSIFYDMFFLLPILLQFILAILFFSACRLKRLLITPAAKQHAECADSPRTY</sequence>
<keyword evidence="1" id="KW-0472">Membrane</keyword>
<name>A0A7W2JUV4_9PSED</name>
<reference evidence="2 3" key="1">
    <citation type="submission" date="2020-07" db="EMBL/GenBank/DDBJ databases">
        <title>Diversity of carbapenemase encoding genes among Pseudomonas putida group clinical isolates in a tertiary Brazilian hospital.</title>
        <authorList>
            <person name="Alberto-Lei F."/>
            <person name="Nodari C.S."/>
            <person name="Streling A.P."/>
            <person name="Paulino J.T."/>
            <person name="Bessa-Neto F.O."/>
            <person name="Cayo R."/>
            <person name="Gales A.C."/>
        </authorList>
    </citation>
    <scope>NUCLEOTIDE SEQUENCE [LARGE SCALE GENOMIC DNA]</scope>
    <source>
        <strain evidence="2 3">14802</strain>
    </source>
</reference>
<gene>
    <name evidence="2" type="ORF">H4C75_12565</name>
</gene>
<feature type="transmembrane region" description="Helical" evidence="1">
    <location>
        <begin position="306"/>
        <end position="328"/>
    </location>
</feature>
<feature type="transmembrane region" description="Helical" evidence="1">
    <location>
        <begin position="185"/>
        <end position="205"/>
    </location>
</feature>
<organism evidence="2 3">
    <name type="scientific">Pseudomonas mosselii</name>
    <dbReference type="NCBI Taxonomy" id="78327"/>
    <lineage>
        <taxon>Bacteria</taxon>
        <taxon>Pseudomonadati</taxon>
        <taxon>Pseudomonadota</taxon>
        <taxon>Gammaproteobacteria</taxon>
        <taxon>Pseudomonadales</taxon>
        <taxon>Pseudomonadaceae</taxon>
        <taxon>Pseudomonas</taxon>
    </lineage>
</organism>
<comment type="caution">
    <text evidence="2">The sequence shown here is derived from an EMBL/GenBank/DDBJ whole genome shotgun (WGS) entry which is preliminary data.</text>
</comment>
<feature type="transmembrane region" description="Helical" evidence="1">
    <location>
        <begin position="146"/>
        <end position="179"/>
    </location>
</feature>
<evidence type="ECO:0000313" key="3">
    <source>
        <dbReference type="Proteomes" id="UP000541770"/>
    </source>
</evidence>
<feature type="transmembrane region" description="Helical" evidence="1">
    <location>
        <begin position="75"/>
        <end position="94"/>
    </location>
</feature>
<keyword evidence="1" id="KW-0812">Transmembrane</keyword>
<feature type="transmembrane region" description="Helical" evidence="1">
    <location>
        <begin position="32"/>
        <end position="54"/>
    </location>
</feature>
<feature type="transmembrane region" description="Helical" evidence="1">
    <location>
        <begin position="359"/>
        <end position="377"/>
    </location>
</feature>
<feature type="transmembrane region" description="Helical" evidence="1">
    <location>
        <begin position="335"/>
        <end position="353"/>
    </location>
</feature>
<evidence type="ECO:0000313" key="2">
    <source>
        <dbReference type="EMBL" id="MBA6065596.1"/>
    </source>
</evidence>
<dbReference type="RefSeq" id="WP_182322953.1">
    <property type="nucleotide sequence ID" value="NZ_JACGDE010000007.1"/>
</dbReference>
<keyword evidence="1" id="KW-1133">Transmembrane helix</keyword>